<dbReference type="SUPFAM" id="SSF69118">
    <property type="entry name" value="AhpD-like"/>
    <property type="match status" value="1"/>
</dbReference>
<gene>
    <name evidence="2" type="ORF">EV652_107410</name>
</gene>
<dbReference type="InterPro" id="IPR029032">
    <property type="entry name" value="AhpD-like"/>
</dbReference>
<evidence type="ECO:0000259" key="1">
    <source>
        <dbReference type="Pfam" id="PF02627"/>
    </source>
</evidence>
<dbReference type="Pfam" id="PF02627">
    <property type="entry name" value="CMD"/>
    <property type="match status" value="1"/>
</dbReference>
<evidence type="ECO:0000313" key="3">
    <source>
        <dbReference type="Proteomes" id="UP000294508"/>
    </source>
</evidence>
<dbReference type="GO" id="GO:0051920">
    <property type="term" value="F:peroxiredoxin activity"/>
    <property type="evidence" value="ECO:0007669"/>
    <property type="project" value="InterPro"/>
</dbReference>
<protein>
    <submittedName>
        <fullName evidence="2">Alkylhydroperoxidase family enzyme</fullName>
    </submittedName>
</protein>
<dbReference type="OrthoDB" id="3477207at2"/>
<keyword evidence="2" id="KW-0560">Oxidoreductase</keyword>
<dbReference type="Proteomes" id="UP000294508">
    <property type="component" value="Unassembled WGS sequence"/>
</dbReference>
<dbReference type="PANTHER" id="PTHR35446">
    <property type="entry name" value="SI:CH211-175M2.5"/>
    <property type="match status" value="1"/>
</dbReference>
<dbReference type="AlphaFoldDB" id="A0A4V2RZI7"/>
<proteinExistence type="predicted"/>
<dbReference type="EMBL" id="SLWN01000007">
    <property type="protein sequence ID" value="TCO26518.1"/>
    <property type="molecule type" value="Genomic_DNA"/>
</dbReference>
<dbReference type="InterPro" id="IPR003779">
    <property type="entry name" value="CMD-like"/>
</dbReference>
<keyword evidence="3" id="KW-1185">Reference proteome</keyword>
<sequence length="187" mass="19369">MELTIHAPAMAPTGSKALLDGIAEDLGFVPNLAATVAASPALLAAFDGLRRAVGSGELDPALRETAGVAVGVAVDNAYGVAFHSTVLSRLGTGDDEIDRMRAGDEPTDLRGAAVYALARELVLTRGKVADDTVRRATDAGLSTADILEVVAECTFAGLVGVIDNLARRVELDEFLQPRAWTAAVGTR</sequence>
<name>A0A4V2RZI7_9ACTN</name>
<dbReference type="Gene3D" id="1.20.1290.10">
    <property type="entry name" value="AhpD-like"/>
    <property type="match status" value="1"/>
</dbReference>
<comment type="caution">
    <text evidence="2">The sequence shown here is derived from an EMBL/GenBank/DDBJ whole genome shotgun (WGS) entry which is preliminary data.</text>
</comment>
<evidence type="ECO:0000313" key="2">
    <source>
        <dbReference type="EMBL" id="TCO26518.1"/>
    </source>
</evidence>
<dbReference type="PANTHER" id="PTHR35446:SF3">
    <property type="entry name" value="CMD DOMAIN-CONTAINING PROTEIN"/>
    <property type="match status" value="1"/>
</dbReference>
<accession>A0A4V2RZI7</accession>
<reference evidence="2 3" key="1">
    <citation type="journal article" date="2015" name="Stand. Genomic Sci.">
        <title>Genomic Encyclopedia of Bacterial and Archaeal Type Strains, Phase III: the genomes of soil and plant-associated and newly described type strains.</title>
        <authorList>
            <person name="Whitman W.B."/>
            <person name="Woyke T."/>
            <person name="Klenk H.P."/>
            <person name="Zhou Y."/>
            <person name="Lilburn T.G."/>
            <person name="Beck B.J."/>
            <person name="De Vos P."/>
            <person name="Vandamme P."/>
            <person name="Eisen J.A."/>
            <person name="Garrity G."/>
            <person name="Hugenholtz P."/>
            <person name="Kyrpides N.C."/>
        </authorList>
    </citation>
    <scope>NUCLEOTIDE SEQUENCE [LARGE SCALE GENOMIC DNA]</scope>
    <source>
        <strain evidence="2 3">VKM Ac-2572</strain>
    </source>
</reference>
<feature type="domain" description="Carboxymuconolactone decarboxylase-like" evidence="1">
    <location>
        <begin position="40"/>
        <end position="118"/>
    </location>
</feature>
<dbReference type="RefSeq" id="WP_132211142.1">
    <property type="nucleotide sequence ID" value="NZ_SLWN01000007.1"/>
</dbReference>
<keyword evidence="2" id="KW-0575">Peroxidase</keyword>
<organism evidence="2 3">
    <name type="scientific">Kribbella steppae</name>
    <dbReference type="NCBI Taxonomy" id="2512223"/>
    <lineage>
        <taxon>Bacteria</taxon>
        <taxon>Bacillati</taxon>
        <taxon>Actinomycetota</taxon>
        <taxon>Actinomycetes</taxon>
        <taxon>Propionibacteriales</taxon>
        <taxon>Kribbellaceae</taxon>
        <taxon>Kribbella</taxon>
    </lineage>
</organism>